<evidence type="ECO:0000259" key="6">
    <source>
        <dbReference type="PROSITE" id="PS50950"/>
    </source>
</evidence>
<dbReference type="InterPro" id="IPR048365">
    <property type="entry name" value="TNP-like_RNaseH_N"/>
</dbReference>
<evidence type="ECO:0000256" key="3">
    <source>
        <dbReference type="ARBA" id="ARBA00022833"/>
    </source>
</evidence>
<evidence type="ECO:0000256" key="4">
    <source>
        <dbReference type="ARBA" id="ARBA00023125"/>
    </source>
</evidence>
<comment type="caution">
    <text evidence="7">The sequence shown here is derived from an EMBL/GenBank/DDBJ whole genome shotgun (WGS) entry which is preliminary data.</text>
</comment>
<reference evidence="7 8" key="1">
    <citation type="submission" date="2024-02" db="EMBL/GenBank/DDBJ databases">
        <title>Chromosome-scale genome assembly of the rough periwinkle Littorina saxatilis.</title>
        <authorList>
            <person name="De Jode A."/>
            <person name="Faria R."/>
            <person name="Formenti G."/>
            <person name="Sims Y."/>
            <person name="Smith T.P."/>
            <person name="Tracey A."/>
            <person name="Wood J.M.D."/>
            <person name="Zagrodzka Z.B."/>
            <person name="Johannesson K."/>
            <person name="Butlin R.K."/>
            <person name="Leder E.H."/>
        </authorList>
    </citation>
    <scope>NUCLEOTIDE SEQUENCE [LARGE SCALE GENOMIC DNA]</scope>
    <source>
        <strain evidence="7">Snail1</strain>
        <tissue evidence="7">Muscle</tissue>
    </source>
</reference>
<gene>
    <name evidence="7" type="ORF">V1264_003911</name>
</gene>
<accession>A0AAN9B3K3</accession>
<evidence type="ECO:0000256" key="5">
    <source>
        <dbReference type="PROSITE-ProRule" id="PRU00309"/>
    </source>
</evidence>
<dbReference type="PROSITE" id="PS50950">
    <property type="entry name" value="ZF_THAP"/>
    <property type="match status" value="1"/>
</dbReference>
<sequence>MVNKCGVVNCKGNYNAINKCRVFKIPKNEEERKKWLAVLPPRENFCIDPDKFFVCEKHWPADHETVKIPGGTRPANPPSIFDVPASCLPTPKPSPRRSIQEDRQLEYFLKKDKIPSMEHFHPEKELKEKYVNVVITRSADRFVCIFMAEGFSDCKLTVVVENKQTMCSPLVLYAYKSGVQVPCGKILNPNNGLSSYSMFHEAVHFAHNVYQLPLSEVLRKVVTVLQAQEVQDSKKAKKLDFLTNHLKLLADKQYTTADYCFAVESFPHCDYDILREYLVLPSKRKVQGVISSVNMKELLTKTFRKVSKEQQKNAFLLVDEVKIRPTVAFSGGVLNGMAKNDTDAKATSMLCVMLRCLYRGPSVMVSVTPVHRLTATFQFDVVKDAAIVVEQSGGTVLGSITDNHKINQHFCKLFDRPYESESPATATHPLDNTRSWYLLFDTVHLLKCIRNNWISERCQKLTFDNQVIGSFSDVKELYGAEKDNILKTSPLTQASVQPSKLQLQNVQHVLKVFNEKVVAALRLRGYNDTADFIQSVLCWWNVVNVSSKGQDIKLKDPHRRVQDLTSTNLATLYEQFKQAPSGHGKSREQCMTHDTKRAMAQTMQGLMAVCSYLLRQANFKFVLLRELQSDRIEGEFSVYRQATGANAFMTSADVMRACKKRLARHAATYLEDLDFRLETQAHVCIGPALQCEDAAVVEGCEAVLSLSAQEESSAAYVAGWVERKCQEKLQFDEEEPLVTSEISAFIQEVSRGSLTVPHQSTYDLVRYGLVFVKTARHRACCRQRLMAVLDTIAEYFSLVNCAKLRGHVANVLLSGLHNLEKDQQKNGVLLQTSIKRARLSD</sequence>
<dbReference type="Pfam" id="PF21787">
    <property type="entry name" value="TNP-like_RNaseH_N"/>
    <property type="match status" value="1"/>
</dbReference>
<dbReference type="AlphaFoldDB" id="A0AAN9B3K3"/>
<keyword evidence="4 5" id="KW-0238">DNA-binding</keyword>
<evidence type="ECO:0000256" key="1">
    <source>
        <dbReference type="ARBA" id="ARBA00022723"/>
    </source>
</evidence>
<keyword evidence="1" id="KW-0479">Metal-binding</keyword>
<proteinExistence type="predicted"/>
<keyword evidence="3" id="KW-0862">Zinc</keyword>
<evidence type="ECO:0000256" key="2">
    <source>
        <dbReference type="ARBA" id="ARBA00022771"/>
    </source>
</evidence>
<dbReference type="GO" id="GO:0008270">
    <property type="term" value="F:zinc ion binding"/>
    <property type="evidence" value="ECO:0007669"/>
    <property type="project" value="UniProtKB-KW"/>
</dbReference>
<feature type="domain" description="THAP-type" evidence="6">
    <location>
        <begin position="1"/>
        <end position="81"/>
    </location>
</feature>
<evidence type="ECO:0000313" key="8">
    <source>
        <dbReference type="Proteomes" id="UP001374579"/>
    </source>
</evidence>
<dbReference type="GO" id="GO:0003677">
    <property type="term" value="F:DNA binding"/>
    <property type="evidence" value="ECO:0007669"/>
    <property type="project" value="UniProtKB-UniRule"/>
</dbReference>
<dbReference type="EMBL" id="JBAMIC010000013">
    <property type="protein sequence ID" value="KAK7096865.1"/>
    <property type="molecule type" value="Genomic_DNA"/>
</dbReference>
<protein>
    <recommendedName>
        <fullName evidence="6">THAP-type domain-containing protein</fullName>
    </recommendedName>
</protein>
<keyword evidence="2 5" id="KW-0863">Zinc-finger</keyword>
<organism evidence="7 8">
    <name type="scientific">Littorina saxatilis</name>
    <dbReference type="NCBI Taxonomy" id="31220"/>
    <lineage>
        <taxon>Eukaryota</taxon>
        <taxon>Metazoa</taxon>
        <taxon>Spiralia</taxon>
        <taxon>Lophotrochozoa</taxon>
        <taxon>Mollusca</taxon>
        <taxon>Gastropoda</taxon>
        <taxon>Caenogastropoda</taxon>
        <taxon>Littorinimorpha</taxon>
        <taxon>Littorinoidea</taxon>
        <taxon>Littorinidae</taxon>
        <taxon>Littorina</taxon>
    </lineage>
</organism>
<keyword evidence="8" id="KW-1185">Reference proteome</keyword>
<dbReference type="Proteomes" id="UP001374579">
    <property type="component" value="Unassembled WGS sequence"/>
</dbReference>
<dbReference type="InterPro" id="IPR006612">
    <property type="entry name" value="THAP_Znf"/>
</dbReference>
<evidence type="ECO:0000313" key="7">
    <source>
        <dbReference type="EMBL" id="KAK7096865.1"/>
    </source>
</evidence>
<name>A0AAN9B3K3_9CAEN</name>
<dbReference type="Pfam" id="PF05485">
    <property type="entry name" value="THAP"/>
    <property type="match status" value="1"/>
</dbReference>
<dbReference type="SUPFAM" id="SSF57716">
    <property type="entry name" value="Glucocorticoid receptor-like (DNA-binding domain)"/>
    <property type="match status" value="1"/>
</dbReference>